<dbReference type="AlphaFoldDB" id="A0A964UMK8"/>
<evidence type="ECO:0000313" key="3">
    <source>
        <dbReference type="EMBL" id="NBE51889.1"/>
    </source>
</evidence>
<proteinExistence type="predicted"/>
<dbReference type="OrthoDB" id="3701787at2"/>
<feature type="compositionally biased region" description="Low complexity" evidence="1">
    <location>
        <begin position="226"/>
        <end position="260"/>
    </location>
</feature>
<organism evidence="3 4">
    <name type="scientific">Streptomyces boluensis</name>
    <dbReference type="NCBI Taxonomy" id="1775135"/>
    <lineage>
        <taxon>Bacteria</taxon>
        <taxon>Bacillati</taxon>
        <taxon>Actinomycetota</taxon>
        <taxon>Actinomycetes</taxon>
        <taxon>Kitasatosporales</taxon>
        <taxon>Streptomycetaceae</taxon>
        <taxon>Streptomyces</taxon>
    </lineage>
</organism>
<evidence type="ECO:0000256" key="1">
    <source>
        <dbReference type="SAM" id="MobiDB-lite"/>
    </source>
</evidence>
<reference evidence="3" key="1">
    <citation type="submission" date="2020-01" db="EMBL/GenBank/DDBJ databases">
        <title>Whole-genome analyses of novel actinobacteria.</title>
        <authorList>
            <person name="Sahin N."/>
        </authorList>
    </citation>
    <scope>NUCLEOTIDE SEQUENCE</scope>
    <source>
        <strain evidence="3">YC537</strain>
    </source>
</reference>
<dbReference type="Proteomes" id="UP000598297">
    <property type="component" value="Unassembled WGS sequence"/>
</dbReference>
<dbReference type="EMBL" id="JAAAHS010000058">
    <property type="protein sequence ID" value="NBE51889.1"/>
    <property type="molecule type" value="Genomic_DNA"/>
</dbReference>
<dbReference type="SMART" id="SM00470">
    <property type="entry name" value="ParB"/>
    <property type="match status" value="1"/>
</dbReference>
<evidence type="ECO:0000313" key="4">
    <source>
        <dbReference type="Proteomes" id="UP000598297"/>
    </source>
</evidence>
<sequence length="363" mass="39600">MPKHSTHLVRIDTLVPADSPRLNGIDKAHVRRLAAVYAALPPILVHRPTLRVVDGMHRVDAARLRGDETVEAQFFDGSEDQVFLRSVTANVTHGLPLSVAERKTAAERILASHPNLSDRAVATYVGLDAKTVASVRVCSAVGSPPLNMRTGSDGKVHPLDRTAERIHAAELMMRDPDIPLRAVVRETGLSLGTAHDVRRRLQRGEGPVPPSRQSAVARAAHRERAAAPQPRAKEASAPAQGRAAAGAEPTAGPAPAGPVAPQSPLSPRSRAPLDVLRRLANDPSLRHSEAGRDFIRWFHTHFIVDEAWQKRADAVPPHATESIADLARHCSDAWRRFADDMARRKHAETAQFTEMRPTQPTQR</sequence>
<gene>
    <name evidence="3" type="ORF">GUY60_10740</name>
</gene>
<keyword evidence="4" id="KW-1185">Reference proteome</keyword>
<name>A0A964UMK8_9ACTN</name>
<protein>
    <submittedName>
        <fullName evidence="3">Transcriptional regulator</fullName>
    </submittedName>
</protein>
<evidence type="ECO:0000259" key="2">
    <source>
        <dbReference type="SMART" id="SM00470"/>
    </source>
</evidence>
<feature type="domain" description="ParB-like N-terminal" evidence="2">
    <location>
        <begin position="7"/>
        <end position="91"/>
    </location>
</feature>
<accession>A0A964UMK8</accession>
<feature type="region of interest" description="Disordered" evidence="1">
    <location>
        <begin position="194"/>
        <end position="269"/>
    </location>
</feature>
<dbReference type="InterPro" id="IPR003115">
    <property type="entry name" value="ParB_N"/>
</dbReference>
<dbReference type="InterPro" id="IPR036086">
    <property type="entry name" value="ParB/Sulfiredoxin_sf"/>
</dbReference>
<dbReference type="SUPFAM" id="SSF110849">
    <property type="entry name" value="ParB/Sulfiredoxin"/>
    <property type="match status" value="1"/>
</dbReference>
<comment type="caution">
    <text evidence="3">The sequence shown here is derived from an EMBL/GenBank/DDBJ whole genome shotgun (WGS) entry which is preliminary data.</text>
</comment>
<dbReference type="Gene3D" id="3.90.1530.10">
    <property type="entry name" value="Conserved hypothetical protein from pyrococcus furiosus pfu- 392566-001, ParB domain"/>
    <property type="match status" value="1"/>
</dbReference>
<dbReference type="RefSeq" id="WP_161696319.1">
    <property type="nucleotide sequence ID" value="NZ_JAAAHS010000058.1"/>
</dbReference>